<dbReference type="GO" id="GO:0003700">
    <property type="term" value="F:DNA-binding transcription factor activity"/>
    <property type="evidence" value="ECO:0007669"/>
    <property type="project" value="InterPro"/>
</dbReference>
<comment type="subcellular location">
    <subcellularLocation>
        <location evidence="1">Nucleus</location>
    </subcellularLocation>
</comment>
<dbReference type="PROSITE" id="PS50217">
    <property type="entry name" value="BZIP"/>
    <property type="match status" value="1"/>
</dbReference>
<evidence type="ECO:0000256" key="7">
    <source>
        <dbReference type="SAM" id="MobiDB-lite"/>
    </source>
</evidence>
<dbReference type="Pfam" id="PF11785">
    <property type="entry name" value="Aft1_OSA"/>
    <property type="match status" value="1"/>
</dbReference>
<keyword evidence="10" id="KW-1185">Reference proteome</keyword>
<name>A0A6A6V1F3_9PLEO</name>
<dbReference type="Pfam" id="PF11786">
    <property type="entry name" value="Aft1_HRA"/>
    <property type="match status" value="1"/>
</dbReference>
<feature type="compositionally biased region" description="Polar residues" evidence="7">
    <location>
        <begin position="345"/>
        <end position="355"/>
    </location>
</feature>
<evidence type="ECO:0000259" key="8">
    <source>
        <dbReference type="PROSITE" id="PS50217"/>
    </source>
</evidence>
<keyword evidence="5" id="KW-0539">Nucleus</keyword>
<evidence type="ECO:0000256" key="2">
    <source>
        <dbReference type="ARBA" id="ARBA00023015"/>
    </source>
</evidence>
<dbReference type="GO" id="GO:0003677">
    <property type="term" value="F:DNA binding"/>
    <property type="evidence" value="ECO:0007669"/>
    <property type="project" value="UniProtKB-KW"/>
</dbReference>
<dbReference type="InterPro" id="IPR002112">
    <property type="entry name" value="Leuzip_Jun"/>
</dbReference>
<feature type="compositionally biased region" description="Basic and acidic residues" evidence="7">
    <location>
        <begin position="362"/>
        <end position="380"/>
    </location>
</feature>
<evidence type="ECO:0000256" key="4">
    <source>
        <dbReference type="ARBA" id="ARBA00023163"/>
    </source>
</evidence>
<dbReference type="FunFam" id="1.20.5.170:FF:000053">
    <property type="entry name" value="BZIP transcription factor AtfA"/>
    <property type="match status" value="1"/>
</dbReference>
<feature type="non-terminal residue" evidence="9">
    <location>
        <position position="1"/>
    </location>
</feature>
<feature type="domain" description="BZIP" evidence="8">
    <location>
        <begin position="375"/>
        <end position="438"/>
    </location>
</feature>
<feature type="non-terminal residue" evidence="9">
    <location>
        <position position="492"/>
    </location>
</feature>
<organism evidence="9 10">
    <name type="scientific">Sporormia fimetaria CBS 119925</name>
    <dbReference type="NCBI Taxonomy" id="1340428"/>
    <lineage>
        <taxon>Eukaryota</taxon>
        <taxon>Fungi</taxon>
        <taxon>Dikarya</taxon>
        <taxon>Ascomycota</taxon>
        <taxon>Pezizomycotina</taxon>
        <taxon>Dothideomycetes</taxon>
        <taxon>Pleosporomycetidae</taxon>
        <taxon>Pleosporales</taxon>
        <taxon>Sporormiaceae</taxon>
        <taxon>Sporormia</taxon>
    </lineage>
</organism>
<feature type="region of interest" description="Disordered" evidence="7">
    <location>
        <begin position="245"/>
        <end position="380"/>
    </location>
</feature>
<feature type="coiled-coil region" evidence="6">
    <location>
        <begin position="400"/>
        <end position="434"/>
    </location>
</feature>
<evidence type="ECO:0000256" key="1">
    <source>
        <dbReference type="ARBA" id="ARBA00004123"/>
    </source>
</evidence>
<feature type="compositionally biased region" description="Polar residues" evidence="7">
    <location>
        <begin position="30"/>
        <end position="42"/>
    </location>
</feature>
<proteinExistence type="predicted"/>
<evidence type="ECO:0000256" key="5">
    <source>
        <dbReference type="ARBA" id="ARBA00023242"/>
    </source>
</evidence>
<keyword evidence="3" id="KW-0238">DNA-binding</keyword>
<dbReference type="Pfam" id="PF11787">
    <property type="entry name" value="Aft1_HRR"/>
    <property type="match status" value="1"/>
</dbReference>
<feature type="region of interest" description="Disordered" evidence="7">
    <location>
        <begin position="1"/>
        <end position="42"/>
    </location>
</feature>
<evidence type="ECO:0000313" key="10">
    <source>
        <dbReference type="Proteomes" id="UP000799440"/>
    </source>
</evidence>
<feature type="region of interest" description="Disordered" evidence="7">
    <location>
        <begin position="174"/>
        <end position="224"/>
    </location>
</feature>
<protein>
    <recommendedName>
        <fullName evidence="8">BZIP domain-containing protein</fullName>
    </recommendedName>
</protein>
<dbReference type="InterPro" id="IPR046347">
    <property type="entry name" value="bZIP_sf"/>
</dbReference>
<sequence>VVPASTEPSDEQDSKPATTKGSLAPPPKPVTTTSTDAPDYFSQTHNTTAAFALEPNVFENSFANSSVETPGRTILPPVATITSPSPLPGITPGWQGLRSGPLSPAMLTGPQQDYFGDASYRGFPTPNESSLRTGLTPGGGGSMFPVPSPNTQAFLNLQSGVATPNTAEFQQSALRAAQAANHNKYPPTSVPTSQSSEIPTTSMSQPNAFPQSQQPPHQGLRPDAYTQHTDVSNAANDLLSFAQQNPSVRNGNQGYSIHQQLPNGSNMGHMPVQPVDTGRRNTKGSIHTVGSADTADFSESDQNEQAKSTNTRSRTRNGAAKSKQGGSSNKRKADEPRGNNRKKNNSGAAGSVNSMEDSEEETSPKPEDNKKMTDEEKRKNFLERNRVAALKCRQRKKQWLANLQNKVEMYSTENDALTATVTQLREEIVNLKTVLLAHKECPVSIAQGINGVNMNAFLGHGDQHQNPYNMAGMGANGVPMGVPMQTAQMQNR</sequence>
<reference evidence="9" key="1">
    <citation type="journal article" date="2020" name="Stud. Mycol.">
        <title>101 Dothideomycetes genomes: a test case for predicting lifestyles and emergence of pathogens.</title>
        <authorList>
            <person name="Haridas S."/>
            <person name="Albert R."/>
            <person name="Binder M."/>
            <person name="Bloem J."/>
            <person name="Labutti K."/>
            <person name="Salamov A."/>
            <person name="Andreopoulos B."/>
            <person name="Baker S."/>
            <person name="Barry K."/>
            <person name="Bills G."/>
            <person name="Bluhm B."/>
            <person name="Cannon C."/>
            <person name="Castanera R."/>
            <person name="Culley D."/>
            <person name="Daum C."/>
            <person name="Ezra D."/>
            <person name="Gonzalez J."/>
            <person name="Henrissat B."/>
            <person name="Kuo A."/>
            <person name="Liang C."/>
            <person name="Lipzen A."/>
            <person name="Lutzoni F."/>
            <person name="Magnuson J."/>
            <person name="Mondo S."/>
            <person name="Nolan M."/>
            <person name="Ohm R."/>
            <person name="Pangilinan J."/>
            <person name="Park H.-J."/>
            <person name="Ramirez L."/>
            <person name="Alfaro M."/>
            <person name="Sun H."/>
            <person name="Tritt A."/>
            <person name="Yoshinaga Y."/>
            <person name="Zwiers L.-H."/>
            <person name="Turgeon B."/>
            <person name="Goodwin S."/>
            <person name="Spatafora J."/>
            <person name="Crous P."/>
            <person name="Grigoriev I."/>
        </authorList>
    </citation>
    <scope>NUCLEOTIDE SEQUENCE</scope>
    <source>
        <strain evidence="9">CBS 119925</strain>
    </source>
</reference>
<gene>
    <name evidence="9" type="ORF">M011DRAFT_373837</name>
</gene>
<dbReference type="InterPro" id="IPR021755">
    <property type="entry name" value="TF_Aft1_HRA"/>
</dbReference>
<dbReference type="Gene3D" id="1.20.5.170">
    <property type="match status" value="1"/>
</dbReference>
<keyword evidence="6" id="KW-0175">Coiled coil</keyword>
<feature type="compositionally biased region" description="Polar residues" evidence="7">
    <location>
        <begin position="190"/>
        <end position="216"/>
    </location>
</feature>
<dbReference type="GO" id="GO:0005634">
    <property type="term" value="C:nucleus"/>
    <property type="evidence" value="ECO:0007669"/>
    <property type="project" value="UniProtKB-SubCell"/>
</dbReference>
<dbReference type="InterPro" id="IPR021756">
    <property type="entry name" value="TF_Aft1_HRR"/>
</dbReference>
<dbReference type="InterPro" id="IPR004827">
    <property type="entry name" value="bZIP"/>
</dbReference>
<feature type="compositionally biased region" description="Polar residues" evidence="7">
    <location>
        <begin position="245"/>
        <end position="266"/>
    </location>
</feature>
<keyword evidence="4" id="KW-0804">Transcription</keyword>
<dbReference type="CDD" id="cd14687">
    <property type="entry name" value="bZIP_ATF2"/>
    <property type="match status" value="1"/>
</dbReference>
<dbReference type="Pfam" id="PF00170">
    <property type="entry name" value="bZIP_1"/>
    <property type="match status" value="1"/>
</dbReference>
<evidence type="ECO:0000256" key="6">
    <source>
        <dbReference type="SAM" id="Coils"/>
    </source>
</evidence>
<dbReference type="EMBL" id="MU006594">
    <property type="protein sequence ID" value="KAF2743749.1"/>
    <property type="molecule type" value="Genomic_DNA"/>
</dbReference>
<evidence type="ECO:0000256" key="3">
    <source>
        <dbReference type="ARBA" id="ARBA00023125"/>
    </source>
</evidence>
<dbReference type="OrthoDB" id="295274at2759"/>
<feature type="compositionally biased region" description="Polar residues" evidence="7">
    <location>
        <begin position="303"/>
        <end position="312"/>
    </location>
</feature>
<dbReference type="PRINTS" id="PR00043">
    <property type="entry name" value="LEUZIPPRJUN"/>
</dbReference>
<dbReference type="InterPro" id="IPR051027">
    <property type="entry name" value="bZIP_transcription_factors"/>
</dbReference>
<dbReference type="Proteomes" id="UP000799440">
    <property type="component" value="Unassembled WGS sequence"/>
</dbReference>
<dbReference type="PANTHER" id="PTHR19304">
    <property type="entry name" value="CYCLIC-AMP RESPONSE ELEMENT BINDING PROTEIN"/>
    <property type="match status" value="1"/>
</dbReference>
<dbReference type="SUPFAM" id="SSF57959">
    <property type="entry name" value="Leucine zipper domain"/>
    <property type="match status" value="1"/>
</dbReference>
<keyword evidence="2" id="KW-0805">Transcription regulation</keyword>
<dbReference type="InterPro" id="IPR020956">
    <property type="entry name" value="TF_Aft1_OSM"/>
</dbReference>
<dbReference type="SMART" id="SM00338">
    <property type="entry name" value="BRLZ"/>
    <property type="match status" value="1"/>
</dbReference>
<dbReference type="AlphaFoldDB" id="A0A6A6V1F3"/>
<accession>A0A6A6V1F3</accession>
<evidence type="ECO:0000313" key="9">
    <source>
        <dbReference type="EMBL" id="KAF2743749.1"/>
    </source>
</evidence>
<feature type="region of interest" description="Disordered" evidence="7">
    <location>
        <begin position="84"/>
        <end position="129"/>
    </location>
</feature>